<dbReference type="InterPro" id="IPR046746">
    <property type="entry name" value="Big_15"/>
</dbReference>
<feature type="domain" description="Bacterial Ig" evidence="1">
    <location>
        <begin position="108"/>
        <end position="186"/>
    </location>
</feature>
<feature type="domain" description="Bacterial Ig" evidence="1">
    <location>
        <begin position="21"/>
        <end position="98"/>
    </location>
</feature>
<dbReference type="Pfam" id="PF20622">
    <property type="entry name" value="Big_15"/>
    <property type="match status" value="3"/>
</dbReference>
<evidence type="ECO:0000259" key="1">
    <source>
        <dbReference type="Pfam" id="PF20622"/>
    </source>
</evidence>
<dbReference type="EMBL" id="AODE01000008">
    <property type="protein sequence ID" value="EUJ31917.1"/>
    <property type="molecule type" value="Genomic_DNA"/>
</dbReference>
<feature type="domain" description="Bacterial Ig" evidence="1">
    <location>
        <begin position="195"/>
        <end position="267"/>
    </location>
</feature>
<dbReference type="AlphaFoldDB" id="W7C497"/>
<dbReference type="Proteomes" id="UP000019254">
    <property type="component" value="Unassembled WGS sequence"/>
</dbReference>
<keyword evidence="3" id="KW-1185">Reference proteome</keyword>
<protein>
    <submittedName>
        <fullName evidence="2">Cell wall anchor domain-containing protein</fullName>
    </submittedName>
</protein>
<accession>W7C497</accession>
<name>W7C497_9LIST</name>
<gene>
    <name evidence="2" type="ORF">PCORN_03693</name>
</gene>
<proteinExistence type="predicted"/>
<sequence>MVILKKTITVKVTEKMDYSLVVKAYNIGDSKLTGAFGRNIWKVRLWVNGKVVTQASTNAAGEFTFDNASSFIHSATDLIEVVGVDTGYTEHARIKVPVTGGLESMLHLTQNAYSMGSTALSGQFGRAIWKVRLSINGNVVAQATTNADGTYTFTNASSFIKSATDKVEIIGVDTQYKEVKRITATIGAGAINNALQAKDFTFGDKTITGTFGNAIAKVRLVVNGVTVQQATTVDGGFTFTSTNYLIKNATDKVEIVGVDAQYREVNRIVIH</sequence>
<evidence type="ECO:0000313" key="3">
    <source>
        <dbReference type="Proteomes" id="UP000019254"/>
    </source>
</evidence>
<comment type="caution">
    <text evidence="2">The sequence shown here is derived from an EMBL/GenBank/DDBJ whole genome shotgun (WGS) entry which is preliminary data.</text>
</comment>
<dbReference type="PATRIC" id="fig|1265820.5.peg.728"/>
<reference evidence="2 3" key="1">
    <citation type="journal article" date="2014" name="Int. J. Syst. Evol. Microbiol.">
        <title>Listeria floridensis sp. nov., Listeria aquatica sp. nov., Listeria cornellensis sp. nov., Listeria riparia sp. nov. and Listeria grandensis sp. nov., from agricultural and natural environments.</title>
        <authorList>
            <person name="den Bakker H.C."/>
            <person name="Warchocki S."/>
            <person name="Wright E.M."/>
            <person name="Allred A.F."/>
            <person name="Ahlstrom C."/>
            <person name="Manuel C.S."/>
            <person name="Stasiewicz M.J."/>
            <person name="Burrell A."/>
            <person name="Roof S."/>
            <person name="Strawn L."/>
            <person name="Fortes E.D."/>
            <person name="Nightingale K.K."/>
            <person name="Kephart D."/>
            <person name="Wiedmann M."/>
        </authorList>
    </citation>
    <scope>NUCLEOTIDE SEQUENCE [LARGE SCALE GENOMIC DNA]</scope>
    <source>
        <strain evidence="3">FSL F6-969</strain>
    </source>
</reference>
<organism evidence="2 3">
    <name type="scientific">Listeria cornellensis FSL F6-0969</name>
    <dbReference type="NCBI Taxonomy" id="1265820"/>
    <lineage>
        <taxon>Bacteria</taxon>
        <taxon>Bacillati</taxon>
        <taxon>Bacillota</taxon>
        <taxon>Bacilli</taxon>
        <taxon>Bacillales</taxon>
        <taxon>Listeriaceae</taxon>
        <taxon>Listeria</taxon>
    </lineage>
</organism>
<evidence type="ECO:0000313" key="2">
    <source>
        <dbReference type="EMBL" id="EUJ31917.1"/>
    </source>
</evidence>